<proteinExistence type="predicted"/>
<dbReference type="Gene3D" id="3.30.470.30">
    <property type="entry name" value="DNA ligase/mRNA capping enzyme"/>
    <property type="match status" value="1"/>
</dbReference>
<evidence type="ECO:0000256" key="9">
    <source>
        <dbReference type="ARBA" id="ARBA00023242"/>
    </source>
</evidence>
<dbReference type="PROSITE" id="PS00383">
    <property type="entry name" value="TYR_PHOSPHATASE_1"/>
    <property type="match status" value="1"/>
</dbReference>
<dbReference type="InterPro" id="IPR000387">
    <property type="entry name" value="Tyr_Pase_dom"/>
</dbReference>
<dbReference type="InterPro" id="IPR013846">
    <property type="entry name" value="mRNA_cap_enzyme_C"/>
</dbReference>
<keyword evidence="4" id="KW-0808">Transferase</keyword>
<dbReference type="PROSITE" id="PS50056">
    <property type="entry name" value="TYR_PHOSPHATASE_2"/>
    <property type="match status" value="1"/>
</dbReference>
<accession>A0A830HF99</accession>
<dbReference type="CDD" id="cd07895">
    <property type="entry name" value="Adenylation_mRNA_capping"/>
    <property type="match status" value="1"/>
</dbReference>
<evidence type="ECO:0000256" key="8">
    <source>
        <dbReference type="ARBA" id="ARBA00023134"/>
    </source>
</evidence>
<dbReference type="PANTHER" id="PTHR10367:SF17">
    <property type="entry name" value="MRNA-CAPPING ENZYME"/>
    <property type="match status" value="1"/>
</dbReference>
<evidence type="ECO:0000256" key="7">
    <source>
        <dbReference type="ARBA" id="ARBA00023042"/>
    </source>
</evidence>
<evidence type="ECO:0000256" key="2">
    <source>
        <dbReference type="ARBA" id="ARBA00012475"/>
    </source>
</evidence>
<dbReference type="GO" id="GO:0006370">
    <property type="term" value="P:7-methylguanosine mRNA capping"/>
    <property type="evidence" value="ECO:0007669"/>
    <property type="project" value="UniProtKB-KW"/>
</dbReference>
<dbReference type="SUPFAM" id="SSF52799">
    <property type="entry name" value="(Phosphotyrosine protein) phosphatases II"/>
    <property type="match status" value="1"/>
</dbReference>
<keyword evidence="8" id="KW-0342">GTP-binding</keyword>
<evidence type="ECO:0000256" key="11">
    <source>
        <dbReference type="SAM" id="MobiDB-lite"/>
    </source>
</evidence>
<feature type="compositionally biased region" description="Low complexity" evidence="11">
    <location>
        <begin position="853"/>
        <end position="862"/>
    </location>
</feature>
<dbReference type="GO" id="GO:0016787">
    <property type="term" value="F:hydrolase activity"/>
    <property type="evidence" value="ECO:0007669"/>
    <property type="project" value="UniProtKB-ARBA"/>
</dbReference>
<feature type="compositionally biased region" description="Pro residues" evidence="11">
    <location>
        <begin position="841"/>
        <end position="852"/>
    </location>
</feature>
<dbReference type="SUPFAM" id="SSF50249">
    <property type="entry name" value="Nucleic acid-binding proteins"/>
    <property type="match status" value="1"/>
</dbReference>
<dbReference type="GO" id="GO:0004484">
    <property type="term" value="F:mRNA guanylyltransferase activity"/>
    <property type="evidence" value="ECO:0007669"/>
    <property type="project" value="UniProtKB-EC"/>
</dbReference>
<dbReference type="Pfam" id="PF03919">
    <property type="entry name" value="mRNA_cap_C"/>
    <property type="match status" value="1"/>
</dbReference>
<reference evidence="13" key="1">
    <citation type="submission" date="2020-10" db="EMBL/GenBank/DDBJ databases">
        <title>Unveiling of a novel bifunctional photoreceptor, Dualchrome1, isolated from a cosmopolitan green alga.</title>
        <authorList>
            <person name="Suzuki S."/>
            <person name="Kawachi M."/>
        </authorList>
    </citation>
    <scope>NUCLEOTIDE SEQUENCE</scope>
    <source>
        <strain evidence="13">NIES 2893</strain>
    </source>
</reference>
<dbReference type="EMBL" id="BNJQ01000007">
    <property type="protein sequence ID" value="GHP04301.1"/>
    <property type="molecule type" value="Genomic_DNA"/>
</dbReference>
<dbReference type="InterPro" id="IPR029021">
    <property type="entry name" value="Prot-tyrosine_phosphatase-like"/>
</dbReference>
<dbReference type="SUPFAM" id="SSF56091">
    <property type="entry name" value="DNA ligase/mRNA capping enzyme, catalytic domain"/>
    <property type="match status" value="1"/>
</dbReference>
<dbReference type="PANTHER" id="PTHR10367">
    <property type="entry name" value="MRNA-CAPPING ENZYME"/>
    <property type="match status" value="1"/>
</dbReference>
<evidence type="ECO:0000256" key="5">
    <source>
        <dbReference type="ARBA" id="ARBA00022695"/>
    </source>
</evidence>
<dbReference type="Proteomes" id="UP000660262">
    <property type="component" value="Unassembled WGS sequence"/>
</dbReference>
<dbReference type="InterPro" id="IPR001339">
    <property type="entry name" value="mRNA_cap_enzyme_adenylation"/>
</dbReference>
<protein>
    <recommendedName>
        <fullName evidence="2">mRNA guanylyltransferase</fullName>
        <ecNumber evidence="2">2.7.7.50</ecNumber>
    </recommendedName>
</protein>
<evidence type="ECO:0000256" key="4">
    <source>
        <dbReference type="ARBA" id="ARBA00022679"/>
    </source>
</evidence>
<evidence type="ECO:0000256" key="3">
    <source>
        <dbReference type="ARBA" id="ARBA00022664"/>
    </source>
</evidence>
<evidence type="ECO:0000256" key="1">
    <source>
        <dbReference type="ARBA" id="ARBA00004123"/>
    </source>
</evidence>
<dbReference type="Gene3D" id="2.40.50.140">
    <property type="entry name" value="Nucleic acid-binding proteins"/>
    <property type="match status" value="1"/>
</dbReference>
<gene>
    <name evidence="13" type="ORF">PPROV_000305500</name>
</gene>
<dbReference type="GO" id="GO:0005634">
    <property type="term" value="C:nucleus"/>
    <property type="evidence" value="ECO:0007669"/>
    <property type="project" value="UniProtKB-SubCell"/>
</dbReference>
<dbReference type="GO" id="GO:0005525">
    <property type="term" value="F:GTP binding"/>
    <property type="evidence" value="ECO:0007669"/>
    <property type="project" value="UniProtKB-KW"/>
</dbReference>
<evidence type="ECO:0000313" key="13">
    <source>
        <dbReference type="EMBL" id="GHP04301.1"/>
    </source>
</evidence>
<dbReference type="EC" id="2.7.7.50" evidence="2"/>
<evidence type="ECO:0000256" key="10">
    <source>
        <dbReference type="ARBA" id="ARBA00044624"/>
    </source>
</evidence>
<evidence type="ECO:0000256" key="6">
    <source>
        <dbReference type="ARBA" id="ARBA00022741"/>
    </source>
</evidence>
<comment type="caution">
    <text evidence="13">The sequence shown here is derived from an EMBL/GenBank/DDBJ whole genome shotgun (WGS) entry which is preliminary data.</text>
</comment>
<dbReference type="OrthoDB" id="200924at2759"/>
<keyword evidence="9" id="KW-0539">Nucleus</keyword>
<keyword evidence="3" id="KW-0507">mRNA processing</keyword>
<feature type="domain" description="Tyrosine specific protein phosphatases" evidence="12">
    <location>
        <begin position="201"/>
        <end position="283"/>
    </location>
</feature>
<keyword evidence="5" id="KW-0548">Nucleotidyltransferase</keyword>
<dbReference type="InterPro" id="IPR012340">
    <property type="entry name" value="NA-bd_OB-fold"/>
</dbReference>
<dbReference type="Gene3D" id="3.90.190.10">
    <property type="entry name" value="Protein tyrosine phosphatase superfamily"/>
    <property type="match status" value="1"/>
</dbReference>
<feature type="region of interest" description="Disordered" evidence="11">
    <location>
        <begin position="822"/>
        <end position="862"/>
    </location>
</feature>
<keyword evidence="14" id="KW-1185">Reference proteome</keyword>
<evidence type="ECO:0000313" key="14">
    <source>
        <dbReference type="Proteomes" id="UP000660262"/>
    </source>
</evidence>
<dbReference type="AlphaFoldDB" id="A0A830HF99"/>
<dbReference type="InterPro" id="IPR051029">
    <property type="entry name" value="mRNA_Capping_Enz/RNA_Phosphat"/>
</dbReference>
<feature type="region of interest" description="Disordered" evidence="11">
    <location>
        <begin position="297"/>
        <end position="371"/>
    </location>
</feature>
<sequence length="880" mass="97170">MAARLQEERARRKAQMQARLVEQEQQRVAAAAASQFMPPESLGPSHIASVDGALGGADGRPAKRQKSQAAGVRAAALNTLPQINALRLAVPDGWEACPPAGEPWGSLIPSKVPLGLQYDASLQDPDTNRYTPQMAVERQRMAGRQLGLVIDLTNSSRYYNPQEFSNLGVERVRVPCVGRDECPSPEAISAFCFYVQEFQMRDQIRVAEEHRRARMLLPPDAPPPPAPAPRYVLVHCTHGFNRTGTMIVNYFMRMSMGQLRPKEAIVHFRGIRSPGIYKPAYVAAIFDNCYERRSTSLPPCERPAWKRRDDEESGPSAPASPRHVPFGGGAPACASPRWPEPAEDDAANAPTSDDVMPPVPTSSGSTVRLDDPNFDVRKRELAHDNLDSLGEVVDANEEEYVRREVWRLIEGKPRSLTERLGPSAFPGAQPISLDRANLREVVLASPPVNEDGVVQNASDARCELHSYYVTWKADGTRYMLYISKWGVYVMNRKFEMRRLQMRFPVPPLRKGQCHDGVLLDGEMINDVDRSQGVMMRRYLVYDMMSEGHNSLCGEPFAKRYKLAGKLVLNPKKEERDTMERALHEKKIPLWYHHEREPFKVRLKDFFPASRVRKLFDNIMRNLSHKHDGVVLQDWAAAYVRGSTQTILKWKPAHENSVDFEVEMPPLDPSLQQIIEAIDFTQPLSNEQVVALGSAVNTCRLFVMGGGGESVPVPDARLTTSRQLVAECFESICRRAVIECYYDTGVRAWAYMRSRTDKMRANHESVFRAVVRSIEDNLTEDELIAALLGNPKWERGAAAAAAATAAAVGTAAPTAAVGTAPFPAPFPQESAALEAPSVSAQQPPPSESPPPQPSANAPGAASSAAAAQAAALAKLKGALGR</sequence>
<dbReference type="InterPro" id="IPR016130">
    <property type="entry name" value="Tyr_Pase_AS"/>
</dbReference>
<keyword evidence="6" id="KW-0547">Nucleotide-binding</keyword>
<keyword evidence="7" id="KW-0506">mRNA capping</keyword>
<organism evidence="13 14">
    <name type="scientific">Pycnococcus provasolii</name>
    <dbReference type="NCBI Taxonomy" id="41880"/>
    <lineage>
        <taxon>Eukaryota</taxon>
        <taxon>Viridiplantae</taxon>
        <taxon>Chlorophyta</taxon>
        <taxon>Pseudoscourfieldiophyceae</taxon>
        <taxon>Pseudoscourfieldiales</taxon>
        <taxon>Pycnococcaceae</taxon>
        <taxon>Pycnococcus</taxon>
    </lineage>
</organism>
<dbReference type="Pfam" id="PF01331">
    <property type="entry name" value="mRNA_cap_enzyme"/>
    <property type="match status" value="1"/>
</dbReference>
<evidence type="ECO:0000259" key="12">
    <source>
        <dbReference type="PROSITE" id="PS50056"/>
    </source>
</evidence>
<dbReference type="GO" id="GO:0005524">
    <property type="term" value="F:ATP binding"/>
    <property type="evidence" value="ECO:0007669"/>
    <property type="project" value="InterPro"/>
</dbReference>
<comment type="catalytic activity">
    <reaction evidence="10">
        <text>a 5'-end diphospho-ribonucleoside in mRNA + GTP + H(+) = a 5'-end (5'-triphosphoguanosine)-ribonucleoside in mRNA + diphosphate</text>
        <dbReference type="Rhea" id="RHEA:67012"/>
        <dbReference type="Rhea" id="RHEA-COMP:17165"/>
        <dbReference type="Rhea" id="RHEA-COMP:17166"/>
        <dbReference type="ChEBI" id="CHEBI:15378"/>
        <dbReference type="ChEBI" id="CHEBI:33019"/>
        <dbReference type="ChEBI" id="CHEBI:37565"/>
        <dbReference type="ChEBI" id="CHEBI:167616"/>
        <dbReference type="ChEBI" id="CHEBI:167617"/>
        <dbReference type="EC" id="2.7.7.50"/>
    </reaction>
    <physiologicalReaction direction="left-to-right" evidence="10">
        <dbReference type="Rhea" id="RHEA:67013"/>
    </physiologicalReaction>
</comment>
<comment type="subcellular location">
    <subcellularLocation>
        <location evidence="1">Nucleus</location>
    </subcellularLocation>
</comment>
<name>A0A830HF99_9CHLO</name>